<feature type="repeat" description="ANK" evidence="3">
    <location>
        <begin position="346"/>
        <end position="385"/>
    </location>
</feature>
<feature type="compositionally biased region" description="Basic and acidic residues" evidence="4">
    <location>
        <begin position="720"/>
        <end position="733"/>
    </location>
</feature>
<feature type="compositionally biased region" description="Basic and acidic residues" evidence="4">
    <location>
        <begin position="469"/>
        <end position="478"/>
    </location>
</feature>
<evidence type="ECO:0000256" key="2">
    <source>
        <dbReference type="ARBA" id="ARBA00023043"/>
    </source>
</evidence>
<dbReference type="PROSITE" id="PS50088">
    <property type="entry name" value="ANK_REPEAT"/>
    <property type="match status" value="1"/>
</dbReference>
<evidence type="ECO:0000256" key="1">
    <source>
        <dbReference type="ARBA" id="ARBA00022737"/>
    </source>
</evidence>
<dbReference type="PROSITE" id="PS50297">
    <property type="entry name" value="ANK_REP_REGION"/>
    <property type="match status" value="1"/>
</dbReference>
<reference evidence="5" key="1">
    <citation type="submission" date="2014-11" db="EMBL/GenBank/DDBJ databases">
        <authorList>
            <person name="Otto D Thomas"/>
            <person name="Naeem Raeece"/>
        </authorList>
    </citation>
    <scope>NUCLEOTIDE SEQUENCE</scope>
</reference>
<feature type="compositionally biased region" description="Low complexity" evidence="4">
    <location>
        <begin position="515"/>
        <end position="576"/>
    </location>
</feature>
<dbReference type="PANTHER" id="PTHR24189">
    <property type="entry name" value="MYOTROPHIN"/>
    <property type="match status" value="1"/>
</dbReference>
<dbReference type="Pfam" id="PF12796">
    <property type="entry name" value="Ank_2"/>
    <property type="match status" value="3"/>
</dbReference>
<feature type="compositionally biased region" description="Low complexity" evidence="4">
    <location>
        <begin position="686"/>
        <end position="699"/>
    </location>
</feature>
<gene>
    <name evidence="5" type="ORF">Cvel_12694</name>
</gene>
<dbReference type="InterPro" id="IPR002110">
    <property type="entry name" value="Ankyrin_rpt"/>
</dbReference>
<dbReference type="AlphaFoldDB" id="A0A0G4IAW7"/>
<accession>A0A0G4IAW7</accession>
<feature type="region of interest" description="Disordered" evidence="4">
    <location>
        <begin position="423"/>
        <end position="776"/>
    </location>
</feature>
<dbReference type="SMART" id="SM00248">
    <property type="entry name" value="ANK"/>
    <property type="match status" value="6"/>
</dbReference>
<dbReference type="SUPFAM" id="SSF48403">
    <property type="entry name" value="Ankyrin repeat"/>
    <property type="match status" value="1"/>
</dbReference>
<proteinExistence type="predicted"/>
<feature type="compositionally biased region" description="Polar residues" evidence="4">
    <location>
        <begin position="600"/>
        <end position="611"/>
    </location>
</feature>
<dbReference type="EMBL" id="CDMZ01005777">
    <property type="protein sequence ID" value="CEM54339.1"/>
    <property type="molecule type" value="Genomic_DNA"/>
</dbReference>
<feature type="compositionally biased region" description="Low complexity" evidence="4">
    <location>
        <begin position="642"/>
        <end position="657"/>
    </location>
</feature>
<evidence type="ECO:0000313" key="5">
    <source>
        <dbReference type="EMBL" id="CEM54339.1"/>
    </source>
</evidence>
<keyword evidence="1" id="KW-0677">Repeat</keyword>
<dbReference type="VEuPathDB" id="CryptoDB:Cvel_12694"/>
<dbReference type="InterPro" id="IPR036770">
    <property type="entry name" value="Ankyrin_rpt-contain_sf"/>
</dbReference>
<sequence>MKFQNLDDARSSFYTRFPELSPEIHASSSAVGDGAAMEDTLLHASNLSLDDHQQECSTSLPGGLFAQSTSPKFLVLWLTCTSGFLPIRSAFQLSQLSRELHMLTDDPLVLKFLFQNRGHRKGNWWETDWQLYKLIKFDCSTLLKQLLTNRLFDVLQPLVFKTRNGRVEWAPALSIALANNSSKCVRLLLDWGLNVLFYDSTGWTPLHYAAAYCRDPSTLEEVFSRSQGSLDIETANVDDCRSPLHCAAFQKNHLAIQLLLKKGAKPQKHHWNGREVRQALHICAEKGSPESCELLIARGCEIETRTSYHQWTPLTFAASFCHSADHVRVVETLLRAGASVHSKAWNGDTPLHWVLHSRQHAASEFSLQAARLLLEKGADPNETNAEGQTVLHLPPVLGKVDLVRELVEHWGATISVRDKAGRTPLEVAEKGETDRATEGDGPAGAPRRDRERGRTPESFTSTISFLRRKTSEKEKEAGRASARRQTSSDTEQADEKVKEEDPSKKQRGIRGGGRATAAPSASASASTRPSPYSSPTPSSSALSLAPSPTTSATPTPTMSPSSSPRTRTRPTSPSPSESHRATRRTTVLPHHVRHQGGPGQTVTRASQSRHTTIPVPQHSRRLSVSKRDRDGHPPAGGNDSGHTPSPVNSPSSHSSNTGGRVTLERSDGGQAPSSRTVMTRRMSALSTPHTPAHPTSPASNMSRDRDRDQHGGGAHSFTTYRDRCVAARADKPWRASSHTTSASASASASNAPGAGVSSSSSSAAAPAGSHFPSQEQ</sequence>
<dbReference type="PANTHER" id="PTHR24189:SF50">
    <property type="entry name" value="ANKYRIN REPEAT AND SOCS BOX PROTEIN 2"/>
    <property type="match status" value="1"/>
</dbReference>
<dbReference type="InterPro" id="IPR050745">
    <property type="entry name" value="Multifunctional_regulatory"/>
</dbReference>
<feature type="compositionally biased region" description="Low complexity" evidence="4">
    <location>
        <begin position="735"/>
        <end position="776"/>
    </location>
</feature>
<name>A0A0G4IAW7_9ALVE</name>
<evidence type="ECO:0000256" key="3">
    <source>
        <dbReference type="PROSITE-ProRule" id="PRU00023"/>
    </source>
</evidence>
<protein>
    <submittedName>
        <fullName evidence="5">Uncharacterized protein</fullName>
    </submittedName>
</protein>
<organism evidence="5">
    <name type="scientific">Chromera velia CCMP2878</name>
    <dbReference type="NCBI Taxonomy" id="1169474"/>
    <lineage>
        <taxon>Eukaryota</taxon>
        <taxon>Sar</taxon>
        <taxon>Alveolata</taxon>
        <taxon>Colpodellida</taxon>
        <taxon>Chromeraceae</taxon>
        <taxon>Chromera</taxon>
    </lineage>
</organism>
<keyword evidence="2 3" id="KW-0040">ANK repeat</keyword>
<dbReference type="Gene3D" id="1.25.40.20">
    <property type="entry name" value="Ankyrin repeat-containing domain"/>
    <property type="match status" value="1"/>
</dbReference>
<feature type="compositionally biased region" description="Basic and acidic residues" evidence="4">
    <location>
        <begin position="423"/>
        <end position="438"/>
    </location>
</feature>
<evidence type="ECO:0000256" key="4">
    <source>
        <dbReference type="SAM" id="MobiDB-lite"/>
    </source>
</evidence>
<feature type="compositionally biased region" description="Basic and acidic residues" evidence="4">
    <location>
        <begin position="493"/>
        <end position="504"/>
    </location>
</feature>
<feature type="compositionally biased region" description="Basic and acidic residues" evidence="4">
    <location>
        <begin position="446"/>
        <end position="455"/>
    </location>
</feature>